<keyword evidence="5" id="KW-0378">Hydrolase</keyword>
<dbReference type="GO" id="GO:0006004">
    <property type="term" value="P:fucose metabolic process"/>
    <property type="evidence" value="ECO:0007669"/>
    <property type="project" value="InterPro"/>
</dbReference>
<evidence type="ECO:0000256" key="5">
    <source>
        <dbReference type="ARBA" id="ARBA00022801"/>
    </source>
</evidence>
<reference evidence="8" key="1">
    <citation type="submission" date="2020-09" db="EMBL/GenBank/DDBJ databases">
        <title>Comparative genome analyses of four rice-infecting Rhizoctonia solani isolates reveal extensive enrichment of homogalacturonan modification genes.</title>
        <authorList>
            <person name="Lee D.-Y."/>
            <person name="Jeon J."/>
            <person name="Kim K.-T."/>
            <person name="Cheong K."/>
            <person name="Song H."/>
            <person name="Choi G."/>
            <person name="Ko J."/>
            <person name="Opiyo S.O."/>
            <person name="Zuo S."/>
            <person name="Madhav S."/>
            <person name="Lee Y.-H."/>
            <person name="Wang G.-L."/>
        </authorList>
    </citation>
    <scope>NUCLEOTIDE SEQUENCE</scope>
    <source>
        <strain evidence="8">AG1-IA WGL</strain>
    </source>
</reference>
<accession>A0A8H7HQ60</accession>
<comment type="function">
    <text evidence="1">Alpha-L-fucosidase is responsible for hydrolyzing the alpha-1,6-linked fucose joined to the reducing-end N-acetylglucosamine of the carbohydrate moieties of glycoproteins.</text>
</comment>
<dbReference type="GO" id="GO:0016139">
    <property type="term" value="P:glycoside catabolic process"/>
    <property type="evidence" value="ECO:0007669"/>
    <property type="project" value="TreeGrafter"/>
</dbReference>
<evidence type="ECO:0000256" key="4">
    <source>
        <dbReference type="ARBA" id="ARBA00022729"/>
    </source>
</evidence>
<evidence type="ECO:0000256" key="6">
    <source>
        <dbReference type="ARBA" id="ARBA00023295"/>
    </source>
</evidence>
<dbReference type="EC" id="3.2.1.51" evidence="3"/>
<evidence type="ECO:0000256" key="2">
    <source>
        <dbReference type="ARBA" id="ARBA00007951"/>
    </source>
</evidence>
<dbReference type="OrthoDB" id="6039950at2759"/>
<dbReference type="PRINTS" id="PR00741">
    <property type="entry name" value="GLHYDRLASE29"/>
</dbReference>
<evidence type="ECO:0000313" key="8">
    <source>
        <dbReference type="EMBL" id="KAF8704578.1"/>
    </source>
</evidence>
<evidence type="ECO:0000259" key="7">
    <source>
        <dbReference type="Pfam" id="PF01120"/>
    </source>
</evidence>
<evidence type="ECO:0000256" key="3">
    <source>
        <dbReference type="ARBA" id="ARBA00012662"/>
    </source>
</evidence>
<protein>
    <recommendedName>
        <fullName evidence="3">alpha-L-fucosidase</fullName>
        <ecNumber evidence="3">3.2.1.51</ecNumber>
    </recommendedName>
</protein>
<feature type="domain" description="Glycoside hydrolase family 29 N-terminal" evidence="7">
    <location>
        <begin position="441"/>
        <end position="755"/>
    </location>
</feature>
<dbReference type="SUPFAM" id="SSF51445">
    <property type="entry name" value="(Trans)glycosidases"/>
    <property type="match status" value="1"/>
</dbReference>
<dbReference type="PANTHER" id="PTHR10030">
    <property type="entry name" value="ALPHA-L-FUCOSIDASE"/>
    <property type="match status" value="1"/>
</dbReference>
<dbReference type="InterPro" id="IPR016286">
    <property type="entry name" value="FUC_metazoa-typ"/>
</dbReference>
<dbReference type="InterPro" id="IPR057739">
    <property type="entry name" value="Glyco_hydro_29_N"/>
</dbReference>
<proteinExistence type="inferred from homology"/>
<dbReference type="EMBL" id="JACYCD010000054">
    <property type="protein sequence ID" value="KAF8704578.1"/>
    <property type="molecule type" value="Genomic_DNA"/>
</dbReference>
<dbReference type="Proteomes" id="UP000602905">
    <property type="component" value="Unassembled WGS sequence"/>
</dbReference>
<dbReference type="Gene3D" id="1.20.1280.50">
    <property type="match status" value="1"/>
</dbReference>
<dbReference type="InterPro" id="IPR000933">
    <property type="entry name" value="Glyco_hydro_29"/>
</dbReference>
<dbReference type="SMART" id="SM00812">
    <property type="entry name" value="Alpha_L_fucos"/>
    <property type="match status" value="1"/>
</dbReference>
<dbReference type="Gene3D" id="3.20.20.80">
    <property type="entry name" value="Glycosidases"/>
    <property type="match status" value="1"/>
</dbReference>
<organism evidence="8 9">
    <name type="scientific">Rhizoctonia solani</name>
    <dbReference type="NCBI Taxonomy" id="456999"/>
    <lineage>
        <taxon>Eukaryota</taxon>
        <taxon>Fungi</taxon>
        <taxon>Dikarya</taxon>
        <taxon>Basidiomycota</taxon>
        <taxon>Agaricomycotina</taxon>
        <taxon>Agaricomycetes</taxon>
        <taxon>Cantharellales</taxon>
        <taxon>Ceratobasidiaceae</taxon>
        <taxon>Rhizoctonia</taxon>
    </lineage>
</organism>
<dbReference type="InterPro" id="IPR017853">
    <property type="entry name" value="GH"/>
</dbReference>
<feature type="non-terminal residue" evidence="8">
    <location>
        <position position="1426"/>
    </location>
</feature>
<keyword evidence="4" id="KW-0732">Signal</keyword>
<sequence length="1426" mass="160978">MHLRQLSRALTGACALFSLGAKSKFVEQQYEYRSVQIPVSQFYDNTATEDFDGNKAGYAIELLPTGELASENIRFALPKWGNGRPDNFVSHKQKISVNAGHVREFHILYAGDWIDGENGAEFEFEFQNGGRQVVQLSVKNWWDLHWLNNGAIQTPYHNTPDGRNYNITQVHHWSSTVSSVSPLKSIRFPPRSNLNRLHVFALSLVPAYAHDSHSGSPSPAISVKNVRLTTLKTDEGNSIVEVTLANLRALATSDYYAFASENASTSTVYRHRSPRLPHPDGNRQVVLGDKHRDHARGHEHYSSMVLTGPHQVIIRPIDGQIGLRTVTPGKVFRLMPGDDARVDVSVVFDPTSKGIFRSAVSVLETVATALGLPASMHRWITFRENSIEVEVVLLSLETNSPTTRATGWELDLGNVDTLKQDGNFWEPTVASLSRHETPRWVPQGYYEEWYNWWLHNPAQPSNELWNHHRDTYGESKLYDDFIPEFTGAKFNASRWINLFATAGAKYFVLVTKHHDGFALFDTHNSTHRSSVYLGPKRDFIRELMDVASKEQPNMHKGTYYSLPEWFNPDAGPYGFGDWPGHLATGAYNHSLIEPYTGRLEGKDYLRDIQQEHMRILTQEYGSEIMWCDIGGPNRTLEFAAEWYNQATKAGKQVTMNNRCGVVPDFDTPEYARFSSIQTHSWETSEGIDPYSYGYNRQTKDEEYRSAETIIQSLVDIVSKNGNYLLNLGPTGEGEIIPAMVERLVEVGEWLGHSGECVFNTTYSFLGAESNSIRFTTTPKSFCIISLSEPEGDRLVVERPVPILPGDTITFLGDKSEKPVPWTYRDGRLTIFTTKSINTVKSAWAFKITYGDARLCFSAISVITYHKIIMIEELVVSSSLLQEALNRYRAACSAVRRSCIADGLMNGLPHELSNRVRKEMELLSSYEVNFHDAKSAISFVRNTASFAPINILPREIMSRIFQLVVVGESCSQQKEVPYDPQSTGVAISNYPGVLTHVCSLWRQIALSSSILWTHIDLSLDPLVRAQLNYRANIYASRAGQLPLYLHIIPFQSIHTHDAIPSICQTIISLAPRTGTLVLVLQNLSDEILETFLKYCTPLIFTRLHLELISKGASARSFIRAKQDLNREKIVGEQRLLDLSKDQLEEILLHITSLHGSSPLFPWSSRVYHNLTELRLSYSSVQHSNEISESNFVGILRSSPLLRRLEFAFFVVDVLPAATPVRPIILEHMEELKVTIRKSMPSGVFDVGCLLRWIAPGSNPLQVVIDQRHNKWSVAIQENSVFRDKLVVDFFSRSNVTQVIATFEHHLSVLADLIDIAPNIRAIILEQFGFQVVPEAHSIPQSHICLDSLYLLRSGVDIPKLMNAIRVCKIRKIFFWGCFISQSPIVLSSDNDAISRALENSSLSYRPTIEYLPNHPLHPTGHPFEFHP</sequence>
<evidence type="ECO:0000256" key="1">
    <source>
        <dbReference type="ARBA" id="ARBA00004071"/>
    </source>
</evidence>
<evidence type="ECO:0000313" key="9">
    <source>
        <dbReference type="Proteomes" id="UP000602905"/>
    </source>
</evidence>
<keyword evidence="6" id="KW-0326">Glycosidase</keyword>
<dbReference type="Pfam" id="PF01120">
    <property type="entry name" value="Alpha_L_fucos"/>
    <property type="match status" value="1"/>
</dbReference>
<name>A0A8H7HQ60_9AGAM</name>
<comment type="caution">
    <text evidence="8">The sequence shown here is derived from an EMBL/GenBank/DDBJ whole genome shotgun (WGS) entry which is preliminary data.</text>
</comment>
<dbReference type="GO" id="GO:0004560">
    <property type="term" value="F:alpha-L-fucosidase activity"/>
    <property type="evidence" value="ECO:0007669"/>
    <property type="project" value="UniProtKB-EC"/>
</dbReference>
<dbReference type="PANTHER" id="PTHR10030:SF37">
    <property type="entry name" value="ALPHA-L-FUCOSIDASE-RELATED"/>
    <property type="match status" value="1"/>
</dbReference>
<comment type="similarity">
    <text evidence="2">Belongs to the glycosyl hydrolase 29 family.</text>
</comment>
<gene>
    <name evidence="8" type="ORF">RHS03_05792</name>
</gene>